<keyword evidence="1" id="KW-0732">Signal</keyword>
<reference evidence="2 3" key="1">
    <citation type="journal article" date="2017" name="Int. J. Syst. Evol. Microbiol.">
        <title>Jeotgalibaca porci sp. nov. and Jeotgalibaca arthritidis sp. nov., isolated from pigs, and emended description of the genus Jeotgalibaca.</title>
        <authorList>
            <person name="Zamora L."/>
            <person name="Perez-Sancho M."/>
            <person name="Dominguez L."/>
            <person name="Fernandez-Garayzabal J.F."/>
            <person name="Vela A.I."/>
        </authorList>
    </citation>
    <scope>NUCLEOTIDE SEQUENCE [LARGE SCALE GENOMIC DNA]</scope>
    <source>
        <strain evidence="2 3">CCUG 69148</strain>
    </source>
</reference>
<dbReference type="KEGG" id="jpo:G7058_06675"/>
<keyword evidence="3" id="KW-1185">Reference proteome</keyword>
<feature type="signal peptide" evidence="1">
    <location>
        <begin position="1"/>
        <end position="21"/>
    </location>
</feature>
<gene>
    <name evidence="2" type="ORF">G7058_06675</name>
</gene>
<feature type="chain" id="PRO_5026342152" description="YtxH domain-containing protein" evidence="1">
    <location>
        <begin position="22"/>
        <end position="108"/>
    </location>
</feature>
<dbReference type="AlphaFoldDB" id="A0A6G7WHK5"/>
<accession>A0A6G7WHK5</accession>
<dbReference type="EMBL" id="CP049889">
    <property type="protein sequence ID" value="QIK51733.1"/>
    <property type="molecule type" value="Genomic_DNA"/>
</dbReference>
<dbReference type="Proteomes" id="UP000501830">
    <property type="component" value="Chromosome"/>
</dbReference>
<organism evidence="2 3">
    <name type="scientific">Jeotgalibaca porci</name>
    <dbReference type="NCBI Taxonomy" id="1868793"/>
    <lineage>
        <taxon>Bacteria</taxon>
        <taxon>Bacillati</taxon>
        <taxon>Bacillota</taxon>
        <taxon>Bacilli</taxon>
        <taxon>Lactobacillales</taxon>
        <taxon>Carnobacteriaceae</taxon>
        <taxon>Jeotgalibaca</taxon>
    </lineage>
</organism>
<proteinExistence type="predicted"/>
<protein>
    <recommendedName>
        <fullName evidence="4">YtxH domain-containing protein</fullName>
    </recommendedName>
</protein>
<evidence type="ECO:0000313" key="2">
    <source>
        <dbReference type="EMBL" id="QIK51733.1"/>
    </source>
</evidence>
<evidence type="ECO:0000313" key="3">
    <source>
        <dbReference type="Proteomes" id="UP000501830"/>
    </source>
</evidence>
<dbReference type="RefSeq" id="WP_166062794.1">
    <property type="nucleotide sequence ID" value="NZ_CP049889.1"/>
</dbReference>
<sequence length="108" mass="12171">MKNSNSKKAFLIGLAATAAVAAVATILVYEEDTVDRVGAYLNRQRMKNKFKGNNKITRVVDSLSDNEIETLLNVFDRTGSWKDTVFETLDDLKDKAVDYKDHMAKKLK</sequence>
<evidence type="ECO:0000256" key="1">
    <source>
        <dbReference type="SAM" id="SignalP"/>
    </source>
</evidence>
<name>A0A6G7WHK5_9LACT</name>
<dbReference type="GeneID" id="94552961"/>
<evidence type="ECO:0008006" key="4">
    <source>
        <dbReference type="Google" id="ProtNLM"/>
    </source>
</evidence>